<keyword evidence="11" id="KW-1185">Reference proteome</keyword>
<evidence type="ECO:0000256" key="2">
    <source>
        <dbReference type="ARBA" id="ARBA00010513"/>
    </source>
</evidence>
<evidence type="ECO:0000313" key="10">
    <source>
        <dbReference type="EMBL" id="KAJ6224648.1"/>
    </source>
</evidence>
<feature type="region of interest" description="Disordered" evidence="8">
    <location>
        <begin position="102"/>
        <end position="162"/>
    </location>
</feature>
<keyword evidence="4" id="KW-0963">Cytoplasm</keyword>
<feature type="compositionally biased region" description="Basic and acidic residues" evidence="8">
    <location>
        <begin position="120"/>
        <end position="149"/>
    </location>
</feature>
<dbReference type="PANTHER" id="PTHR12356:SF3">
    <property type="entry name" value="NUCLEAR MIGRATION PROTEIN NUDC"/>
    <property type="match status" value="1"/>
</dbReference>
<proteinExistence type="inferred from homology"/>
<keyword evidence="7" id="KW-0175">Coiled coil</keyword>
<comment type="caution">
    <text evidence="10">The sequence shown here is derived from an EMBL/GenBank/DDBJ whole genome shotgun (WGS) entry which is preliminary data.</text>
</comment>
<gene>
    <name evidence="10" type="ORF">RDWZM_003193</name>
</gene>
<dbReference type="Pfam" id="PF04969">
    <property type="entry name" value="CS"/>
    <property type="match status" value="1"/>
</dbReference>
<evidence type="ECO:0000313" key="11">
    <source>
        <dbReference type="Proteomes" id="UP001142055"/>
    </source>
</evidence>
<evidence type="ECO:0000256" key="7">
    <source>
        <dbReference type="SAM" id="Coils"/>
    </source>
</evidence>
<protein>
    <recommendedName>
        <fullName evidence="3">Nuclear migration protein nudC</fullName>
    </recommendedName>
    <alternativeName>
        <fullName evidence="6">Nuclear distribution protein C homolog</fullName>
    </alternativeName>
</protein>
<dbReference type="Pfam" id="PF14050">
    <property type="entry name" value="Nudc_N"/>
    <property type="match status" value="1"/>
</dbReference>
<keyword evidence="5" id="KW-0597">Phosphoprotein</keyword>
<dbReference type="InterPro" id="IPR037898">
    <property type="entry name" value="NudC_fam"/>
</dbReference>
<dbReference type="GO" id="GO:0051082">
    <property type="term" value="F:unfolded protein binding"/>
    <property type="evidence" value="ECO:0007669"/>
    <property type="project" value="TreeGrafter"/>
</dbReference>
<name>A0A9Q0RQM1_BLOTA</name>
<evidence type="ECO:0000256" key="4">
    <source>
        <dbReference type="ARBA" id="ARBA00022490"/>
    </source>
</evidence>
<dbReference type="PANTHER" id="PTHR12356">
    <property type="entry name" value="NUCLEAR MOVEMENT PROTEIN NUDC"/>
    <property type="match status" value="1"/>
</dbReference>
<dbReference type="FunFam" id="2.60.40.790:FF:000001">
    <property type="entry name" value="Nuclear migration protein nudC"/>
    <property type="match status" value="1"/>
</dbReference>
<dbReference type="InterPro" id="IPR007052">
    <property type="entry name" value="CS_dom"/>
</dbReference>
<dbReference type="SUPFAM" id="SSF49764">
    <property type="entry name" value="HSP20-like chaperones"/>
    <property type="match status" value="1"/>
</dbReference>
<dbReference type="InterPro" id="IPR008978">
    <property type="entry name" value="HSP20-like_chaperone"/>
</dbReference>
<evidence type="ECO:0000256" key="6">
    <source>
        <dbReference type="ARBA" id="ARBA00030427"/>
    </source>
</evidence>
<dbReference type="PROSITE" id="PS51203">
    <property type="entry name" value="CS"/>
    <property type="match status" value="1"/>
</dbReference>
<comment type="similarity">
    <text evidence="2">Belongs to the nudC family.</text>
</comment>
<feature type="domain" description="CS" evidence="9">
    <location>
        <begin position="158"/>
        <end position="249"/>
    </location>
</feature>
<dbReference type="InterPro" id="IPR025934">
    <property type="entry name" value="NudC_N_dom"/>
</dbReference>
<dbReference type="GO" id="GO:0005737">
    <property type="term" value="C:cytoplasm"/>
    <property type="evidence" value="ECO:0007669"/>
    <property type="project" value="UniProtKB-SubCell"/>
</dbReference>
<evidence type="ECO:0000259" key="9">
    <source>
        <dbReference type="PROSITE" id="PS51203"/>
    </source>
</evidence>
<evidence type="ECO:0000256" key="5">
    <source>
        <dbReference type="ARBA" id="ARBA00022553"/>
    </source>
</evidence>
<evidence type="ECO:0000256" key="3">
    <source>
        <dbReference type="ARBA" id="ARBA00017641"/>
    </source>
</evidence>
<dbReference type="OMA" id="NQMEWWS"/>
<comment type="subcellular location">
    <subcellularLocation>
        <location evidence="1">Cytoplasm</location>
    </subcellularLocation>
</comment>
<reference evidence="10" key="1">
    <citation type="submission" date="2022-12" db="EMBL/GenBank/DDBJ databases">
        <title>Genome assemblies of Blomia tropicalis.</title>
        <authorList>
            <person name="Cui Y."/>
        </authorList>
    </citation>
    <scope>NUCLEOTIDE SEQUENCE</scope>
    <source>
        <tissue evidence="10">Adult mites</tissue>
    </source>
</reference>
<dbReference type="AlphaFoldDB" id="A0A9Q0RQM1"/>
<dbReference type="Proteomes" id="UP001142055">
    <property type="component" value="Chromosome 1"/>
</dbReference>
<dbReference type="EMBL" id="JAPWDV010000001">
    <property type="protein sequence ID" value="KAJ6224648.1"/>
    <property type="molecule type" value="Genomic_DNA"/>
</dbReference>
<organism evidence="10 11">
    <name type="scientific">Blomia tropicalis</name>
    <name type="common">Mite</name>
    <dbReference type="NCBI Taxonomy" id="40697"/>
    <lineage>
        <taxon>Eukaryota</taxon>
        <taxon>Metazoa</taxon>
        <taxon>Ecdysozoa</taxon>
        <taxon>Arthropoda</taxon>
        <taxon>Chelicerata</taxon>
        <taxon>Arachnida</taxon>
        <taxon>Acari</taxon>
        <taxon>Acariformes</taxon>
        <taxon>Sarcoptiformes</taxon>
        <taxon>Astigmata</taxon>
        <taxon>Glycyphagoidea</taxon>
        <taxon>Echimyopodidae</taxon>
        <taxon>Blomia</taxon>
    </lineage>
</organism>
<dbReference type="GO" id="GO:0006457">
    <property type="term" value="P:protein folding"/>
    <property type="evidence" value="ECO:0007669"/>
    <property type="project" value="TreeGrafter"/>
</dbReference>
<accession>A0A9Q0RQM1</accession>
<evidence type="ECO:0000256" key="8">
    <source>
        <dbReference type="SAM" id="MobiDB-lite"/>
    </source>
</evidence>
<dbReference type="Gene3D" id="2.60.40.790">
    <property type="match status" value="1"/>
</dbReference>
<sequence length="322" mass="37357">MADSRQDRFDNILFSLAQEHSGGALDLLDTFFSFFARKTDFFVGGEEGEARKILLEKFDRWSRESYKIKEKEVKERADAEKRRTERIAAKKKEEDERIKKMAQEEPTITEITDEEAMQIEEQKNKPKDEVKNGVVSDKDANDEQDDPSKLKPNSGNGCDLPNYSWTQTLEEIELKVPIRIGIKLKARDIVVNFKKRFLQVGAKGHPLVIDGELCNEIKVEDCFWVIQDSVNIVITLTKVNKMDWWKNLVITDPEINTTKINPDSSKLSDLDGETRSMVEKMMYDQRQKEMGLPTSDDQKKQNALKMFMEQHPEMDFSKCKFT</sequence>
<evidence type="ECO:0000256" key="1">
    <source>
        <dbReference type="ARBA" id="ARBA00004496"/>
    </source>
</evidence>
<feature type="coiled-coil region" evidence="7">
    <location>
        <begin position="63"/>
        <end position="94"/>
    </location>
</feature>